<evidence type="ECO:0000256" key="2">
    <source>
        <dbReference type="RuleBase" id="RU362080"/>
    </source>
</evidence>
<dbReference type="RefSeq" id="WP_138457111.1">
    <property type="nucleotide sequence ID" value="NZ_VBUU01000018.1"/>
</dbReference>
<accession>A0A5R8PC69</accession>
<dbReference type="Proteomes" id="UP000308349">
    <property type="component" value="Unassembled WGS sequence"/>
</dbReference>
<gene>
    <name evidence="3" type="ORF">FEK35_17810</name>
</gene>
<proteinExistence type="inferred from homology"/>
<evidence type="ECO:0000313" key="4">
    <source>
        <dbReference type="Proteomes" id="UP000308349"/>
    </source>
</evidence>
<comment type="function">
    <text evidence="2">Antitoxin component of a type II toxin-antitoxin (TA) system.</text>
</comment>
<dbReference type="InterPro" id="IPR006442">
    <property type="entry name" value="Antitoxin_Phd/YefM"/>
</dbReference>
<organism evidence="3 4">
    <name type="scientific">Nocardia cyriacigeorgica</name>
    <dbReference type="NCBI Taxonomy" id="135487"/>
    <lineage>
        <taxon>Bacteria</taxon>
        <taxon>Bacillati</taxon>
        <taxon>Actinomycetota</taxon>
        <taxon>Actinomycetes</taxon>
        <taxon>Mycobacteriales</taxon>
        <taxon>Nocardiaceae</taxon>
        <taxon>Nocardia</taxon>
    </lineage>
</organism>
<dbReference type="Pfam" id="PF02604">
    <property type="entry name" value="PhdYeFM_antitox"/>
    <property type="match status" value="1"/>
</dbReference>
<reference evidence="3 4" key="1">
    <citation type="submission" date="2019-05" db="EMBL/GenBank/DDBJ databases">
        <title>Genomes sequences of two Nocardia cyriacigeorgica environmental isolates, type strains Nocardia asteroides ATCC 19247 and Nocardia cyriacigeorgica DSM 44484.</title>
        <authorList>
            <person name="Vautrin F."/>
            <person name="Bergeron E."/>
            <person name="Dubost A."/>
            <person name="Abrouk D."/>
            <person name="Rodriguez Nava V."/>
            <person name="Pujic P."/>
        </authorList>
    </citation>
    <scope>NUCLEOTIDE SEQUENCE [LARGE SCALE GENOMIC DNA]</scope>
    <source>
        <strain evidence="3 4">EML 1456</strain>
    </source>
</reference>
<name>A0A5R8PC69_9NOCA</name>
<evidence type="ECO:0000256" key="1">
    <source>
        <dbReference type="ARBA" id="ARBA00009981"/>
    </source>
</evidence>
<comment type="caution">
    <text evidence="3">The sequence shown here is derived from an EMBL/GenBank/DDBJ whole genome shotgun (WGS) entry which is preliminary data.</text>
</comment>
<dbReference type="NCBIfam" id="TIGR01552">
    <property type="entry name" value="phd_fam"/>
    <property type="match status" value="1"/>
</dbReference>
<sequence length="79" mass="8667">MTALPMPDDADVPVSEARERLAEVIAAAESGKVIHLTRHGRRVAAVVPEAMTERASSQVRASAERIAERHRKLLDRLAE</sequence>
<dbReference type="AlphaFoldDB" id="A0A5R8PC69"/>
<dbReference type="SUPFAM" id="SSF143120">
    <property type="entry name" value="YefM-like"/>
    <property type="match status" value="1"/>
</dbReference>
<protein>
    <recommendedName>
        <fullName evidence="2">Antitoxin</fullName>
    </recommendedName>
</protein>
<evidence type="ECO:0000313" key="3">
    <source>
        <dbReference type="EMBL" id="TLG07837.1"/>
    </source>
</evidence>
<dbReference type="InterPro" id="IPR036165">
    <property type="entry name" value="YefM-like_sf"/>
</dbReference>
<comment type="similarity">
    <text evidence="1 2">Belongs to the phD/YefM antitoxin family.</text>
</comment>
<dbReference type="Gene3D" id="3.40.1620.10">
    <property type="entry name" value="YefM-like domain"/>
    <property type="match status" value="1"/>
</dbReference>
<dbReference type="OrthoDB" id="488160at2"/>
<dbReference type="EMBL" id="VBUU01000018">
    <property type="protein sequence ID" value="TLG07837.1"/>
    <property type="molecule type" value="Genomic_DNA"/>
</dbReference>